<dbReference type="Proteomes" id="UP000612585">
    <property type="component" value="Unassembled WGS sequence"/>
</dbReference>
<evidence type="ECO:0000313" key="3">
    <source>
        <dbReference type="EMBL" id="GIJ60608.1"/>
    </source>
</evidence>
<dbReference type="AlphaFoldDB" id="A0A8J3ZFY0"/>
<feature type="transmembrane region" description="Helical" evidence="2">
    <location>
        <begin position="53"/>
        <end position="76"/>
    </location>
</feature>
<comment type="caution">
    <text evidence="3">The sequence shown here is derived from an EMBL/GenBank/DDBJ whole genome shotgun (WGS) entry which is preliminary data.</text>
</comment>
<keyword evidence="4" id="KW-1185">Reference proteome</keyword>
<evidence type="ECO:0008006" key="5">
    <source>
        <dbReference type="Google" id="ProtNLM"/>
    </source>
</evidence>
<evidence type="ECO:0000256" key="1">
    <source>
        <dbReference type="SAM" id="MobiDB-lite"/>
    </source>
</evidence>
<feature type="compositionally biased region" description="Polar residues" evidence="1">
    <location>
        <begin position="87"/>
        <end position="104"/>
    </location>
</feature>
<evidence type="ECO:0000313" key="4">
    <source>
        <dbReference type="Proteomes" id="UP000612585"/>
    </source>
</evidence>
<gene>
    <name evidence="3" type="ORF">Vau01_081240</name>
</gene>
<sequence length="608" mass="65039">MGKRRAGGSEAKVVLGAGAHGVSSKERQAGTLPAWLAAGRPSLHRLMRNRRGALAAFGAGAVGLAAASSTMAVLLADEASGRPDDTTGAQQVPQKAGSFTNRDASYTAGTGDANDLGAGGLAATPTAAAQAALAATPRYPTPLTRDPVLHLLRRATFGPTPDSVSEVKQLGIDAWLDRQLAPDTVSDPGGDAVNKLYPYLTMSIEQLRRSVPDDKRNDPSFQLGRATIGRQIWTSRQLQEVMVDFWANHLNIQNPFDGGWDNRTDWDRTVIRAHALGRFSDMLSASARHPAMLRYLDNAASDKRSVNENYGRELLELHTVGIDGGYSETDVRNCAYVMTGRTVDRNGAFVFDSKRHWTGAVTVMGFSHPNKKASEGLAVGDQLLAYLATHPSTAKYIARKLAVRFVCDNPPAALVERLAAAYLESGTDTKAVLGVLFRSVEFWIATGLKTRRPLENIVATARVVGLSPGAGTDPALENLYNTADRLGHAPLAWSPPDGYPDVAAAWQSAHGMLGVWNCHRVMVQGKMRGLTYVPAAQLMAANASGTAGGYIDAMSQRLVFQPLSAEQKAVVLKFLDLAEGARVTDPKTGGRAEQLAPLLLDSVYHGLR</sequence>
<protein>
    <recommendedName>
        <fullName evidence="5">DUF1800 domain-containing protein</fullName>
    </recommendedName>
</protein>
<organism evidence="3 4">
    <name type="scientific">Virgisporangium aurantiacum</name>
    <dbReference type="NCBI Taxonomy" id="175570"/>
    <lineage>
        <taxon>Bacteria</taxon>
        <taxon>Bacillati</taxon>
        <taxon>Actinomycetota</taxon>
        <taxon>Actinomycetes</taxon>
        <taxon>Micromonosporales</taxon>
        <taxon>Micromonosporaceae</taxon>
        <taxon>Virgisporangium</taxon>
    </lineage>
</organism>
<dbReference type="EMBL" id="BOPG01000057">
    <property type="protein sequence ID" value="GIJ60608.1"/>
    <property type="molecule type" value="Genomic_DNA"/>
</dbReference>
<keyword evidence="2" id="KW-0812">Transmembrane</keyword>
<keyword evidence="2" id="KW-0472">Membrane</keyword>
<dbReference type="InterPro" id="IPR014917">
    <property type="entry name" value="DUF1800"/>
</dbReference>
<evidence type="ECO:0000256" key="2">
    <source>
        <dbReference type="SAM" id="Phobius"/>
    </source>
</evidence>
<feature type="region of interest" description="Disordered" evidence="1">
    <location>
        <begin position="80"/>
        <end position="106"/>
    </location>
</feature>
<dbReference type="Pfam" id="PF08811">
    <property type="entry name" value="DUF1800"/>
    <property type="match status" value="1"/>
</dbReference>
<name>A0A8J3ZFY0_9ACTN</name>
<keyword evidence="2" id="KW-1133">Transmembrane helix</keyword>
<reference evidence="3" key="1">
    <citation type="submission" date="2021-01" db="EMBL/GenBank/DDBJ databases">
        <title>Whole genome shotgun sequence of Virgisporangium aurantiacum NBRC 16421.</title>
        <authorList>
            <person name="Komaki H."/>
            <person name="Tamura T."/>
        </authorList>
    </citation>
    <scope>NUCLEOTIDE SEQUENCE</scope>
    <source>
        <strain evidence="3">NBRC 16421</strain>
    </source>
</reference>
<accession>A0A8J3ZFY0</accession>
<proteinExistence type="predicted"/>